<evidence type="ECO:0000313" key="2">
    <source>
        <dbReference type="Proteomes" id="UP000008177"/>
    </source>
</evidence>
<dbReference type="AlphaFoldDB" id="G2Y1Y0"/>
<dbReference type="HOGENOM" id="CLU_2830900_0_0_1"/>
<dbReference type="InParanoid" id="G2Y1Y0"/>
<dbReference type="Proteomes" id="UP000008177">
    <property type="component" value="Unplaced contigs"/>
</dbReference>
<name>G2Y1Y0_BOTF4</name>
<accession>G2Y1Y0</accession>
<gene>
    <name evidence="1" type="ORF">BofuT4_uP042810.1</name>
</gene>
<reference evidence="2" key="1">
    <citation type="journal article" date="2011" name="PLoS Genet.">
        <title>Genomic analysis of the necrotrophic fungal pathogens Sclerotinia sclerotiorum and Botrytis cinerea.</title>
        <authorList>
            <person name="Amselem J."/>
            <person name="Cuomo C.A."/>
            <person name="van Kan J.A."/>
            <person name="Viaud M."/>
            <person name="Benito E.P."/>
            <person name="Couloux A."/>
            <person name="Coutinho P.M."/>
            <person name="de Vries R.P."/>
            <person name="Dyer P.S."/>
            <person name="Fillinger S."/>
            <person name="Fournier E."/>
            <person name="Gout L."/>
            <person name="Hahn M."/>
            <person name="Kohn L."/>
            <person name="Lapalu N."/>
            <person name="Plummer K.M."/>
            <person name="Pradier J.M."/>
            <person name="Quevillon E."/>
            <person name="Sharon A."/>
            <person name="Simon A."/>
            <person name="ten Have A."/>
            <person name="Tudzynski B."/>
            <person name="Tudzynski P."/>
            <person name="Wincker P."/>
            <person name="Andrew M."/>
            <person name="Anthouard V."/>
            <person name="Beever R.E."/>
            <person name="Beffa R."/>
            <person name="Benoit I."/>
            <person name="Bouzid O."/>
            <person name="Brault B."/>
            <person name="Chen Z."/>
            <person name="Choquer M."/>
            <person name="Collemare J."/>
            <person name="Cotton P."/>
            <person name="Danchin E.G."/>
            <person name="Da Silva C."/>
            <person name="Gautier A."/>
            <person name="Giraud C."/>
            <person name="Giraud T."/>
            <person name="Gonzalez C."/>
            <person name="Grossetete S."/>
            <person name="Guldener U."/>
            <person name="Henrissat B."/>
            <person name="Howlett B.J."/>
            <person name="Kodira C."/>
            <person name="Kretschmer M."/>
            <person name="Lappartient A."/>
            <person name="Leroch M."/>
            <person name="Levis C."/>
            <person name="Mauceli E."/>
            <person name="Neuveglise C."/>
            <person name="Oeser B."/>
            <person name="Pearson M."/>
            <person name="Poulain J."/>
            <person name="Poussereau N."/>
            <person name="Quesneville H."/>
            <person name="Rascle C."/>
            <person name="Schumacher J."/>
            <person name="Segurens B."/>
            <person name="Sexton A."/>
            <person name="Silva E."/>
            <person name="Sirven C."/>
            <person name="Soanes D.M."/>
            <person name="Talbot N.J."/>
            <person name="Templeton M."/>
            <person name="Yandava C."/>
            <person name="Yarden O."/>
            <person name="Zeng Q."/>
            <person name="Rollins J.A."/>
            <person name="Lebrun M.H."/>
            <person name="Dickman M."/>
        </authorList>
    </citation>
    <scope>NUCLEOTIDE SEQUENCE [LARGE SCALE GENOMIC DNA]</scope>
    <source>
        <strain evidence="2">T4</strain>
    </source>
</reference>
<evidence type="ECO:0000313" key="1">
    <source>
        <dbReference type="EMBL" id="CCD46670.1"/>
    </source>
</evidence>
<sequence length="66" mass="7453">MCLLLVCIVEILDCETWRFGDMEFGQAQTSPLVNIGKLFALSLLILTNWTKKALLTDKHSNDLTIL</sequence>
<organism evidence="1 2">
    <name type="scientific">Botryotinia fuckeliana (strain T4)</name>
    <name type="common">Noble rot fungus</name>
    <name type="synonym">Botrytis cinerea</name>
    <dbReference type="NCBI Taxonomy" id="999810"/>
    <lineage>
        <taxon>Eukaryota</taxon>
        <taxon>Fungi</taxon>
        <taxon>Dikarya</taxon>
        <taxon>Ascomycota</taxon>
        <taxon>Pezizomycotina</taxon>
        <taxon>Leotiomycetes</taxon>
        <taxon>Helotiales</taxon>
        <taxon>Sclerotiniaceae</taxon>
        <taxon>Botrytis</taxon>
    </lineage>
</organism>
<dbReference type="EMBL" id="FQ790282">
    <property type="protein sequence ID" value="CCD46670.1"/>
    <property type="molecule type" value="Genomic_DNA"/>
</dbReference>
<proteinExistence type="predicted"/>
<protein>
    <submittedName>
        <fullName evidence="1">Uncharacterized protein</fullName>
    </submittedName>
</protein>